<sequence length="101" mass="11181">MERHKRERYIRDKYGKYYKITSTNNNSSGGGGGSCGAISNSASSHSISSNCSNSSNCSSGSGSSSKLDRWSLHQIRRDDQSQWYHSYTCPAYDNSQVQLRG</sequence>
<evidence type="ECO:0000313" key="2">
    <source>
        <dbReference type="EMBL" id="GFO49078.1"/>
    </source>
</evidence>
<dbReference type="AlphaFoldDB" id="A0AAV4DXJ0"/>
<accession>A0AAV4DXJ0</accession>
<evidence type="ECO:0000256" key="1">
    <source>
        <dbReference type="SAM" id="MobiDB-lite"/>
    </source>
</evidence>
<dbReference type="EMBL" id="BLXT01008457">
    <property type="protein sequence ID" value="GFO49078.1"/>
    <property type="molecule type" value="Genomic_DNA"/>
</dbReference>
<feature type="region of interest" description="Disordered" evidence="1">
    <location>
        <begin position="40"/>
        <end position="66"/>
    </location>
</feature>
<reference evidence="2 3" key="1">
    <citation type="journal article" date="2021" name="Elife">
        <title>Chloroplast acquisition without the gene transfer in kleptoplastic sea slugs, Plakobranchus ocellatus.</title>
        <authorList>
            <person name="Maeda T."/>
            <person name="Takahashi S."/>
            <person name="Yoshida T."/>
            <person name="Shimamura S."/>
            <person name="Takaki Y."/>
            <person name="Nagai Y."/>
            <person name="Toyoda A."/>
            <person name="Suzuki Y."/>
            <person name="Arimoto A."/>
            <person name="Ishii H."/>
            <person name="Satoh N."/>
            <person name="Nishiyama T."/>
            <person name="Hasebe M."/>
            <person name="Maruyama T."/>
            <person name="Minagawa J."/>
            <person name="Obokata J."/>
            <person name="Shigenobu S."/>
        </authorList>
    </citation>
    <scope>NUCLEOTIDE SEQUENCE [LARGE SCALE GENOMIC DNA]</scope>
</reference>
<protein>
    <submittedName>
        <fullName evidence="2">Uncharacterized protein</fullName>
    </submittedName>
</protein>
<proteinExistence type="predicted"/>
<feature type="compositionally biased region" description="Low complexity" evidence="1">
    <location>
        <begin position="40"/>
        <end position="65"/>
    </location>
</feature>
<dbReference type="Proteomes" id="UP000735302">
    <property type="component" value="Unassembled WGS sequence"/>
</dbReference>
<name>A0AAV4DXJ0_9GAST</name>
<evidence type="ECO:0000313" key="3">
    <source>
        <dbReference type="Proteomes" id="UP000735302"/>
    </source>
</evidence>
<keyword evidence="3" id="KW-1185">Reference proteome</keyword>
<gene>
    <name evidence="2" type="ORF">PoB_007558300</name>
</gene>
<comment type="caution">
    <text evidence="2">The sequence shown here is derived from an EMBL/GenBank/DDBJ whole genome shotgun (WGS) entry which is preliminary data.</text>
</comment>
<organism evidence="2 3">
    <name type="scientific">Plakobranchus ocellatus</name>
    <dbReference type="NCBI Taxonomy" id="259542"/>
    <lineage>
        <taxon>Eukaryota</taxon>
        <taxon>Metazoa</taxon>
        <taxon>Spiralia</taxon>
        <taxon>Lophotrochozoa</taxon>
        <taxon>Mollusca</taxon>
        <taxon>Gastropoda</taxon>
        <taxon>Heterobranchia</taxon>
        <taxon>Euthyneura</taxon>
        <taxon>Panpulmonata</taxon>
        <taxon>Sacoglossa</taxon>
        <taxon>Placobranchoidea</taxon>
        <taxon>Plakobranchidae</taxon>
        <taxon>Plakobranchus</taxon>
    </lineage>
</organism>
<dbReference type="PROSITE" id="PS51257">
    <property type="entry name" value="PROKAR_LIPOPROTEIN"/>
    <property type="match status" value="1"/>
</dbReference>